<evidence type="ECO:0000256" key="3">
    <source>
        <dbReference type="ARBA" id="ARBA00023157"/>
    </source>
</evidence>
<evidence type="ECO:0000256" key="4">
    <source>
        <dbReference type="ARBA" id="ARBA00036320"/>
    </source>
</evidence>
<evidence type="ECO:0000313" key="12">
    <source>
        <dbReference type="Proteomes" id="UP000594961"/>
    </source>
</evidence>
<keyword evidence="3" id="KW-1015">Disulfide bond</keyword>
<dbReference type="PROSITE" id="PS50240">
    <property type="entry name" value="TRYPSIN_DOM"/>
    <property type="match status" value="1"/>
</dbReference>
<dbReference type="Pfam" id="PF00089">
    <property type="entry name" value="Trypsin"/>
    <property type="match status" value="1"/>
</dbReference>
<dbReference type="Proteomes" id="UP000594961">
    <property type="component" value="Chromosome"/>
</dbReference>
<feature type="signal peptide" evidence="9">
    <location>
        <begin position="1"/>
        <end position="24"/>
    </location>
</feature>
<dbReference type="PANTHER" id="PTHR24276">
    <property type="entry name" value="POLYSERASE-RELATED"/>
    <property type="match status" value="1"/>
</dbReference>
<comment type="similarity">
    <text evidence="1">Belongs to the peptidase S1 family.</text>
</comment>
<feature type="region of interest" description="Disordered" evidence="7">
    <location>
        <begin position="245"/>
        <end position="353"/>
    </location>
</feature>
<dbReference type="PRINTS" id="PR00722">
    <property type="entry name" value="CHYMOTRYPSIN"/>
</dbReference>
<dbReference type="InterPro" id="IPR018114">
    <property type="entry name" value="TRYPSIN_HIS"/>
</dbReference>
<dbReference type="PROSITE" id="PS00135">
    <property type="entry name" value="TRYPSIN_SER"/>
    <property type="match status" value="1"/>
</dbReference>
<reference evidence="11 12" key="1">
    <citation type="submission" date="2020-10" db="EMBL/GenBank/DDBJ databases">
        <title>Trueperella pecoris sp. nov. isolated from bovine and porcine specimens.</title>
        <authorList>
            <person name="Schoenecker L."/>
            <person name="Schnydrig P."/>
            <person name="Brodard I."/>
            <person name="Thomann A."/>
            <person name="Hemphill A."/>
            <person name="Rodriguez-Campos S."/>
            <person name="Perreten V."/>
            <person name="Jores J."/>
            <person name="Kittl S."/>
        </authorList>
    </citation>
    <scope>NUCLEOTIDE SEQUENCE [LARGE SCALE GENOMIC DNA]</scope>
    <source>
        <strain evidence="11 12">19OD0592</strain>
    </source>
</reference>
<feature type="compositionally biased region" description="Pro residues" evidence="7">
    <location>
        <begin position="282"/>
        <end position="307"/>
    </location>
</feature>
<protein>
    <recommendedName>
        <fullName evidence="5">trypsin</fullName>
        <ecNumber evidence="5">3.4.21.4</ecNumber>
    </recommendedName>
</protein>
<keyword evidence="8" id="KW-0812">Transmembrane</keyword>
<evidence type="ECO:0000256" key="1">
    <source>
        <dbReference type="ARBA" id="ARBA00007664"/>
    </source>
</evidence>
<dbReference type="GO" id="GO:0006508">
    <property type="term" value="P:proteolysis"/>
    <property type="evidence" value="ECO:0007669"/>
    <property type="project" value="UniProtKB-KW"/>
</dbReference>
<dbReference type="EC" id="3.4.21.4" evidence="5"/>
<keyword evidence="8" id="KW-0472">Membrane</keyword>
<keyword evidence="6" id="KW-0720">Serine protease</keyword>
<dbReference type="AlphaFoldDB" id="A0A7M1QYQ9"/>
<dbReference type="PROSITE" id="PS00134">
    <property type="entry name" value="TRYPSIN_HIS"/>
    <property type="match status" value="1"/>
</dbReference>
<dbReference type="SMART" id="SM00020">
    <property type="entry name" value="Tryp_SPc"/>
    <property type="match status" value="1"/>
</dbReference>
<dbReference type="SUPFAM" id="SSF50494">
    <property type="entry name" value="Trypsin-like serine proteases"/>
    <property type="match status" value="1"/>
</dbReference>
<dbReference type="RefSeq" id="WP_197552174.1">
    <property type="nucleotide sequence ID" value="NZ_CP063212.1"/>
</dbReference>
<dbReference type="InterPro" id="IPR043504">
    <property type="entry name" value="Peptidase_S1_PA_chymotrypsin"/>
</dbReference>
<evidence type="ECO:0000256" key="8">
    <source>
        <dbReference type="SAM" id="Phobius"/>
    </source>
</evidence>
<evidence type="ECO:0000256" key="7">
    <source>
        <dbReference type="SAM" id="MobiDB-lite"/>
    </source>
</evidence>
<feature type="compositionally biased region" description="Basic and acidic residues" evidence="7">
    <location>
        <begin position="268"/>
        <end position="279"/>
    </location>
</feature>
<dbReference type="Gene3D" id="2.40.10.10">
    <property type="entry name" value="Trypsin-like serine proteases"/>
    <property type="match status" value="1"/>
</dbReference>
<evidence type="ECO:0000313" key="11">
    <source>
        <dbReference type="EMBL" id="QOR47088.1"/>
    </source>
</evidence>
<name>A0A7M1QYQ9_9ACTO</name>
<comment type="catalytic activity">
    <reaction evidence="4">
        <text>Preferential cleavage: Arg-|-Xaa, Lys-|-Xaa.</text>
        <dbReference type="EC" id="3.4.21.4"/>
    </reaction>
</comment>
<evidence type="ECO:0000259" key="10">
    <source>
        <dbReference type="PROSITE" id="PS50240"/>
    </source>
</evidence>
<dbReference type="InterPro" id="IPR001254">
    <property type="entry name" value="Trypsin_dom"/>
</dbReference>
<evidence type="ECO:0000256" key="5">
    <source>
        <dbReference type="ARBA" id="ARBA00038868"/>
    </source>
</evidence>
<gene>
    <name evidence="11" type="ORF">INS90_07380</name>
</gene>
<dbReference type="EMBL" id="CP063212">
    <property type="protein sequence ID" value="QOR47088.1"/>
    <property type="molecule type" value="Genomic_DNA"/>
</dbReference>
<sequence>MRARPIVTSLLVGVAVSIPTSASAISGGQEAKSDYIVQIATQTNLESKKIDHCTGSALNSEWIITAAHCIEDAASDTSASIYFSNSKDDPGEPISSAKIVPAPAADLALIQLSQPHELSQYATLAADHRFTEKERGYIYGYGRGIAAKPMSHLRRAEVSQSYQGRDQYWNEVYRLEGVDGTSNHGDSGGPFIVNGKLVGINILGSHVADNYWIGEVSGALQLSPFVSWIEKETGAKAVPFAQVTAAPAPSPEGTTPAPEADGTPAGDDDGKQPDSEAHDPAPGAPATPQGPAPQSPAAPVPPAPVAPVPAYESSPEAPASNPEASKPTSPVAAPATGTGNAVVPETPAATVQGGGKAELAFTGSAIAPLAAAGILSLAAGALLVRRGSSSPREA</sequence>
<feature type="chain" id="PRO_5029884280" description="trypsin" evidence="9">
    <location>
        <begin position="25"/>
        <end position="394"/>
    </location>
</feature>
<evidence type="ECO:0000256" key="9">
    <source>
        <dbReference type="SAM" id="SignalP"/>
    </source>
</evidence>
<accession>A0A7M1QYQ9</accession>
<organism evidence="11 12">
    <name type="scientific">Trueperella pecoris</name>
    <dbReference type="NCBI Taxonomy" id="2733571"/>
    <lineage>
        <taxon>Bacteria</taxon>
        <taxon>Bacillati</taxon>
        <taxon>Actinomycetota</taxon>
        <taxon>Actinomycetes</taxon>
        <taxon>Actinomycetales</taxon>
        <taxon>Actinomycetaceae</taxon>
        <taxon>Trueperella</taxon>
    </lineage>
</organism>
<dbReference type="InterPro" id="IPR001314">
    <property type="entry name" value="Peptidase_S1A"/>
</dbReference>
<dbReference type="InterPro" id="IPR033116">
    <property type="entry name" value="TRYPSIN_SER"/>
</dbReference>
<keyword evidence="6 11" id="KW-0645">Protease</keyword>
<keyword evidence="6" id="KW-0378">Hydrolase</keyword>
<dbReference type="InterPro" id="IPR009003">
    <property type="entry name" value="Peptidase_S1_PA"/>
</dbReference>
<evidence type="ECO:0000256" key="2">
    <source>
        <dbReference type="ARBA" id="ARBA00022757"/>
    </source>
</evidence>
<keyword evidence="2" id="KW-0222">Digestion</keyword>
<dbReference type="GO" id="GO:0004252">
    <property type="term" value="F:serine-type endopeptidase activity"/>
    <property type="evidence" value="ECO:0007669"/>
    <property type="project" value="UniProtKB-EC"/>
</dbReference>
<proteinExistence type="inferred from homology"/>
<dbReference type="PANTHER" id="PTHR24276:SF97">
    <property type="entry name" value="GH13245P2-RELATED"/>
    <property type="match status" value="1"/>
</dbReference>
<dbReference type="InterPro" id="IPR050430">
    <property type="entry name" value="Peptidase_S1"/>
</dbReference>
<keyword evidence="9" id="KW-0732">Signal</keyword>
<feature type="transmembrane region" description="Helical" evidence="8">
    <location>
        <begin position="365"/>
        <end position="384"/>
    </location>
</feature>
<keyword evidence="8" id="KW-1133">Transmembrane helix</keyword>
<evidence type="ECO:0000256" key="6">
    <source>
        <dbReference type="RuleBase" id="RU363034"/>
    </source>
</evidence>
<feature type="domain" description="Peptidase S1" evidence="10">
    <location>
        <begin position="25"/>
        <end position="234"/>
    </location>
</feature>